<proteinExistence type="predicted"/>
<sequence length="155" mass="17880">MSTFSKAYEQGQHERWRDTGIARRGLLIRPRFLKTKLLSDPIPSEVNERRLNIHEVHDVIYGEEIYLHELNEAVMHVREAATSENLEQMWWGSIDEWQDPHGSDGGGLGDGSSAHFVYLMPCHHFHYNHLPCSVPCICGSHMSVTTYDTDEKFDK</sequence>
<dbReference type="EnsemblPlants" id="OB0119G10030.1">
    <property type="protein sequence ID" value="OB0119G10030.1"/>
    <property type="gene ID" value="OB0119G10030"/>
</dbReference>
<name>J3KV70_ORYBR</name>
<evidence type="ECO:0000313" key="1">
    <source>
        <dbReference type="EnsemblPlants" id="OB0119G10030.1"/>
    </source>
</evidence>
<organism evidence="1">
    <name type="scientific">Oryza brachyantha</name>
    <name type="common">malo sina</name>
    <dbReference type="NCBI Taxonomy" id="4533"/>
    <lineage>
        <taxon>Eukaryota</taxon>
        <taxon>Viridiplantae</taxon>
        <taxon>Streptophyta</taxon>
        <taxon>Embryophyta</taxon>
        <taxon>Tracheophyta</taxon>
        <taxon>Spermatophyta</taxon>
        <taxon>Magnoliopsida</taxon>
        <taxon>Liliopsida</taxon>
        <taxon>Poales</taxon>
        <taxon>Poaceae</taxon>
        <taxon>BOP clade</taxon>
        <taxon>Oryzoideae</taxon>
        <taxon>Oryzeae</taxon>
        <taxon>Oryzinae</taxon>
        <taxon>Oryza</taxon>
    </lineage>
</organism>
<dbReference type="HOGENOM" id="CLU_1698234_0_0_1"/>
<evidence type="ECO:0000313" key="2">
    <source>
        <dbReference type="Proteomes" id="UP000006038"/>
    </source>
</evidence>
<dbReference type="Proteomes" id="UP000006038">
    <property type="component" value="Unassembled WGS sequence"/>
</dbReference>
<dbReference type="AlphaFoldDB" id="J3KV70"/>
<accession>J3KV70</accession>
<dbReference type="Gramene" id="OB0119G10030.1">
    <property type="protein sequence ID" value="OB0119G10030.1"/>
    <property type="gene ID" value="OB0119G10030"/>
</dbReference>
<keyword evidence="2" id="KW-1185">Reference proteome</keyword>
<protein>
    <submittedName>
        <fullName evidence="1">Uncharacterized protein</fullName>
    </submittedName>
</protein>
<reference evidence="1" key="1">
    <citation type="submission" date="2015-06" db="UniProtKB">
        <authorList>
            <consortium name="EnsemblPlants"/>
        </authorList>
    </citation>
    <scope>IDENTIFICATION</scope>
</reference>